<dbReference type="Pfam" id="PF09511">
    <property type="entry name" value="RNA_lig_T4_1"/>
    <property type="match status" value="1"/>
</dbReference>
<dbReference type="InterPro" id="IPR027417">
    <property type="entry name" value="P-loop_NTPase"/>
</dbReference>
<dbReference type="GO" id="GO:0003972">
    <property type="term" value="F:RNA ligase (ATP) activity"/>
    <property type="evidence" value="ECO:0007669"/>
    <property type="project" value="InterPro"/>
</dbReference>
<evidence type="ECO:0000313" key="5">
    <source>
        <dbReference type="EMBL" id="GJN93148.1"/>
    </source>
</evidence>
<accession>A0AAV5GSD3</accession>
<feature type="compositionally biased region" description="Basic and acidic residues" evidence="1">
    <location>
        <begin position="26"/>
        <end position="45"/>
    </location>
</feature>
<name>A0AAV5GSD3_9BASI</name>
<proteinExistence type="predicted"/>
<feature type="domain" description="tRNA ligase kinase" evidence="3">
    <location>
        <begin position="496"/>
        <end position="654"/>
    </location>
</feature>
<feature type="domain" description="T4 RNA ligase 1-like N-terminal" evidence="4">
    <location>
        <begin position="148"/>
        <end position="393"/>
    </location>
</feature>
<keyword evidence="6" id="KW-1185">Reference proteome</keyword>
<evidence type="ECO:0000256" key="1">
    <source>
        <dbReference type="SAM" id="MobiDB-lite"/>
    </source>
</evidence>
<feature type="region of interest" description="Disordered" evidence="1">
    <location>
        <begin position="24"/>
        <end position="78"/>
    </location>
</feature>
<dbReference type="GO" id="GO:0005634">
    <property type="term" value="C:nucleus"/>
    <property type="evidence" value="ECO:0007669"/>
    <property type="project" value="TreeGrafter"/>
</dbReference>
<feature type="compositionally biased region" description="Low complexity" evidence="1">
    <location>
        <begin position="63"/>
        <end position="78"/>
    </location>
</feature>
<dbReference type="PANTHER" id="PTHR32004">
    <property type="entry name" value="TRNA LIGASE"/>
    <property type="match status" value="1"/>
</dbReference>
<dbReference type="Proteomes" id="UP001342314">
    <property type="component" value="Unassembled WGS sequence"/>
</dbReference>
<dbReference type="InterPro" id="IPR015966">
    <property type="entry name" value="tRNA_lig_kin_fungi"/>
</dbReference>
<evidence type="ECO:0000259" key="3">
    <source>
        <dbReference type="Pfam" id="PF08303"/>
    </source>
</evidence>
<sequence length="913" mass="100856">MAAGFKKAQREPSPTTKLVRELLAFGKDDPTQPHPDLDNEREDIVVNRTKAHSAGAKPDKGKAPASKAASAGEAVPPSAQLDKLALADKAGTDKDKPSRKSLKNLLRSTTHTIRLEGDDGKEDKRVLTSWKMADYAYKREPCPFPTRARGLFTERIAGSGEGDEDEYRIVARGYDKFFNINEVSWTHWDTISQHSTGPYELTTKSNGCIILIAALDDKHIVVTSKHSIGRNVNVSTDGGVSHSERGEYWLEKHVEKVGRKKEDLAKELFERGLTAVAELCDDSFEEHVLPYPSDLTGLHLHGLNNNSPILNTLPSSEVAAFARAWGMIPTPYSVFPSVPAVRTYCERVEKDGGVEGPDGKLTPVEGFVVRGHRKGGAPGEAFFWKVKYDEPYLMYREWRELTRKLLAAYPKHLDAVNPARVKNPESRLYLWWVAREIERDHARFDSWKHGKGIIRTREEFLEWSKTPAANEARRELGVKIEQNDEARKNRVCDKTLLVPVAIQGCGKTAVGLELSQLFGWGHVQSDDFLQKKPAPHFLRAVKEQFKKQAVVYADKNNHQAKHRDDLISLAASLEPAHNVRTIALVWPTDSPSLPRDKFHALCASRIVARGQNHQTLRAGEDHEAIIWGFLGQHEAFDPATNSGDGKFDHVIEMHAEWDQATALQHVVAELAKIDSVLPAGTQVPLPQPRVDEAIAYARGWKTTVRKESSAAQRNKPAGGARYYGISATVDLQKLVEQHLPAAEQAGGSGDDESLWHALVKASRVERKPHVTLVHRNELEHADEGVRAQKKALWERYEALVDDAVKTSAGPARLEVELTLGPRLVFDSRAMAIEVSGLTSKAAGDAADRPQIALTDGKSAHITVGTRSSDIRPVEGKFLMETVSNGGKASKEGGEIRVVDIGKLQVAGKLAGLS</sequence>
<dbReference type="Pfam" id="PF08302">
    <property type="entry name" value="tRNA_lig_CPD"/>
    <property type="match status" value="1"/>
</dbReference>
<dbReference type="EMBL" id="BQKY01000013">
    <property type="protein sequence ID" value="GJN93148.1"/>
    <property type="molecule type" value="Genomic_DNA"/>
</dbReference>
<dbReference type="PANTHER" id="PTHR32004:SF1">
    <property type="entry name" value="TRNA LIGASE"/>
    <property type="match status" value="1"/>
</dbReference>
<dbReference type="InterPro" id="IPR015965">
    <property type="entry name" value="tRNA_lig_PDEase"/>
</dbReference>
<feature type="domain" description="tRNA ligase phosphodiesterase" evidence="2">
    <location>
        <begin position="689"/>
        <end position="897"/>
    </location>
</feature>
<dbReference type="InterPro" id="IPR019039">
    <property type="entry name" value="T4-Rnl1-like_N"/>
</dbReference>
<comment type="caution">
    <text evidence="5">The sequence shown here is derived from an EMBL/GenBank/DDBJ whole genome shotgun (WGS) entry which is preliminary data.</text>
</comment>
<organism evidence="5 6">
    <name type="scientific">Rhodotorula paludigena</name>
    <dbReference type="NCBI Taxonomy" id="86838"/>
    <lineage>
        <taxon>Eukaryota</taxon>
        <taxon>Fungi</taxon>
        <taxon>Dikarya</taxon>
        <taxon>Basidiomycota</taxon>
        <taxon>Pucciniomycotina</taxon>
        <taxon>Microbotryomycetes</taxon>
        <taxon>Sporidiobolales</taxon>
        <taxon>Sporidiobolaceae</taxon>
        <taxon>Rhodotorula</taxon>
    </lineage>
</organism>
<dbReference type="Pfam" id="PF08303">
    <property type="entry name" value="tRNA_lig_kinase"/>
    <property type="match status" value="1"/>
</dbReference>
<reference evidence="5 6" key="1">
    <citation type="submission" date="2021-12" db="EMBL/GenBank/DDBJ databases">
        <title>High titer production of polyol ester of fatty acids by Rhodotorula paludigena BS15 towards product separation-free biomass refinery.</title>
        <authorList>
            <person name="Mano J."/>
            <person name="Ono H."/>
            <person name="Tanaka T."/>
            <person name="Naito K."/>
            <person name="Sushida H."/>
            <person name="Ike M."/>
            <person name="Tokuyasu K."/>
            <person name="Kitaoka M."/>
        </authorList>
    </citation>
    <scope>NUCLEOTIDE SEQUENCE [LARGE SCALE GENOMIC DNA]</scope>
    <source>
        <strain evidence="5 6">BS15</strain>
    </source>
</reference>
<dbReference type="Gene3D" id="3.40.50.300">
    <property type="entry name" value="P-loop containing nucleotide triphosphate hydrolases"/>
    <property type="match status" value="1"/>
</dbReference>
<dbReference type="AlphaFoldDB" id="A0AAV5GSD3"/>
<evidence type="ECO:0000259" key="4">
    <source>
        <dbReference type="Pfam" id="PF09511"/>
    </source>
</evidence>
<protein>
    <recommendedName>
        <fullName evidence="7">tRNA ligase</fullName>
    </recommendedName>
</protein>
<evidence type="ECO:0000259" key="2">
    <source>
        <dbReference type="Pfam" id="PF08302"/>
    </source>
</evidence>
<gene>
    <name evidence="5" type="ORF">Rhopal_006195-T1</name>
</gene>
<dbReference type="GO" id="GO:0006388">
    <property type="term" value="P:tRNA splicing, via endonucleolytic cleavage and ligation"/>
    <property type="evidence" value="ECO:0007669"/>
    <property type="project" value="InterPro"/>
</dbReference>
<dbReference type="GO" id="GO:0005524">
    <property type="term" value="F:ATP binding"/>
    <property type="evidence" value="ECO:0007669"/>
    <property type="project" value="InterPro"/>
</dbReference>
<evidence type="ECO:0000313" key="6">
    <source>
        <dbReference type="Proteomes" id="UP001342314"/>
    </source>
</evidence>
<evidence type="ECO:0008006" key="7">
    <source>
        <dbReference type="Google" id="ProtNLM"/>
    </source>
</evidence>